<evidence type="ECO:0000256" key="1">
    <source>
        <dbReference type="SAM" id="SignalP"/>
    </source>
</evidence>
<dbReference type="STRING" id="1915309.AXG55_00155"/>
<evidence type="ECO:0000313" key="3">
    <source>
        <dbReference type="Proteomes" id="UP000184731"/>
    </source>
</evidence>
<dbReference type="RefSeq" id="WP_233231263.1">
    <property type="nucleotide sequence ID" value="NZ_CP017834.1"/>
</dbReference>
<reference evidence="2 3" key="1">
    <citation type="submission" date="2016-10" db="EMBL/GenBank/DDBJ databases">
        <title>Silvanigrella aquatica sp. nov., isolated from a freshwater lake located in the Black Forest, Germany, description of Silvanigrellaceae fam. nov., Silvanigrellales ord. nov., reclassification of the order Bdellovibrionales in the class Oligoflexia, reclassification of the families Bacteriovoracaceae and Halobacteriovoraceae in the new order Bacteriovoracales ord. nov., and reclassification of the family Pseudobacteriovoracaceae in the order Oligoflexiales.</title>
        <authorList>
            <person name="Hahn M.W."/>
            <person name="Schmidt J."/>
            <person name="Koll U."/>
            <person name="Rohde M."/>
            <person name="Verbag S."/>
            <person name="Pitt A."/>
            <person name="Nakai R."/>
            <person name="Naganuma T."/>
            <person name="Lang E."/>
        </authorList>
    </citation>
    <scope>NUCLEOTIDE SEQUENCE [LARGE SCALE GENOMIC DNA]</scope>
    <source>
        <strain evidence="2 3">MWH-Nonnen-W8red</strain>
    </source>
</reference>
<dbReference type="Proteomes" id="UP000184731">
    <property type="component" value="Chromosome"/>
</dbReference>
<feature type="signal peptide" evidence="1">
    <location>
        <begin position="1"/>
        <end position="22"/>
    </location>
</feature>
<dbReference type="AlphaFoldDB" id="A0A1L4CWV9"/>
<dbReference type="Pfam" id="PF11220">
    <property type="entry name" value="DUF3015"/>
    <property type="match status" value="1"/>
</dbReference>
<evidence type="ECO:0000313" key="2">
    <source>
        <dbReference type="EMBL" id="APJ02432.1"/>
    </source>
</evidence>
<keyword evidence="3" id="KW-1185">Reference proteome</keyword>
<dbReference type="EMBL" id="CP017834">
    <property type="protein sequence ID" value="APJ02432.1"/>
    <property type="molecule type" value="Genomic_DNA"/>
</dbReference>
<gene>
    <name evidence="2" type="ORF">AXG55_00155</name>
</gene>
<proteinExistence type="predicted"/>
<dbReference type="KEGG" id="saqi:AXG55_00155"/>
<protein>
    <recommendedName>
        <fullName evidence="4">DUF3015 domain-containing protein</fullName>
    </recommendedName>
</protein>
<evidence type="ECO:0008006" key="4">
    <source>
        <dbReference type="Google" id="ProtNLM"/>
    </source>
</evidence>
<accession>A0A1L4CWV9</accession>
<name>A0A1L4CWV9_9BACT</name>
<sequence length="162" mass="17098">MIRSKYYPLIIAGLLSSAAVFAKTPFGMAGCGLGSIVMGSDGNQVFASTTNGTFESQLFGITSGTSNCLEPSKQAALSAQQKFMAENYSILSKEMSQGDGETLKAFSNTFGCKKEVFDHFASLMQSSYSQIFIAPGSMAALDVVQSQIKNNPQLASGCSLVI</sequence>
<dbReference type="InterPro" id="IPR021383">
    <property type="entry name" value="DUF3015"/>
</dbReference>
<feature type="chain" id="PRO_5012634355" description="DUF3015 domain-containing protein" evidence="1">
    <location>
        <begin position="23"/>
        <end position="162"/>
    </location>
</feature>
<keyword evidence="1" id="KW-0732">Signal</keyword>
<organism evidence="2 3">
    <name type="scientific">Silvanigrella aquatica</name>
    <dbReference type="NCBI Taxonomy" id="1915309"/>
    <lineage>
        <taxon>Bacteria</taxon>
        <taxon>Pseudomonadati</taxon>
        <taxon>Bdellovibrionota</taxon>
        <taxon>Oligoflexia</taxon>
        <taxon>Silvanigrellales</taxon>
        <taxon>Silvanigrellaceae</taxon>
        <taxon>Silvanigrella</taxon>
    </lineage>
</organism>